<evidence type="ECO:0000259" key="3">
    <source>
        <dbReference type="PROSITE" id="PS50937"/>
    </source>
</evidence>
<proteinExistence type="predicted"/>
<dbReference type="AlphaFoldDB" id="A0A4Q7P6J0"/>
<dbReference type="Proteomes" id="UP000292927">
    <property type="component" value="Unassembled WGS sequence"/>
</dbReference>
<dbReference type="SMART" id="SM00422">
    <property type="entry name" value="HTH_MERR"/>
    <property type="match status" value="1"/>
</dbReference>
<feature type="domain" description="HTH merR-type" evidence="3">
    <location>
        <begin position="11"/>
        <end position="80"/>
    </location>
</feature>
<evidence type="ECO:0000256" key="1">
    <source>
        <dbReference type="ARBA" id="ARBA00023125"/>
    </source>
</evidence>
<dbReference type="CDD" id="cd01106">
    <property type="entry name" value="HTH_TipAL-Mta"/>
    <property type="match status" value="1"/>
</dbReference>
<keyword evidence="5" id="KW-1185">Reference proteome</keyword>
<dbReference type="Gene3D" id="1.10.1660.10">
    <property type="match status" value="1"/>
</dbReference>
<evidence type="ECO:0000313" key="5">
    <source>
        <dbReference type="Proteomes" id="UP000292927"/>
    </source>
</evidence>
<dbReference type="InterPro" id="IPR000551">
    <property type="entry name" value="MerR-type_HTH_dom"/>
</dbReference>
<sequence length="264" mass="30246">MKSSIGDSEEYMTVGEVAEKTGTTVRTLQFYDRKGLLCPSAQSKGGRRLYTYKDMVRLHQILSLKSLGFSLNEIKNHLSSLDTPDEVAAVLSKQAADLRQKIQRLSEAAEEIDALKAEVIQMQSVDFKKYADIIVNLQMKNEYYWLIKHFDNKMMDHIRKRFTKESGEVFIRGFNKVCDQILELAANHVSPESEDAQRLAKAFWNMIVEFTDGDMSMLPQLMEIGKFEGAKDGWKQKQAAVNAYIEPALDVYFTKQGYDPFQEE</sequence>
<dbReference type="EMBL" id="SGXF01000004">
    <property type="protein sequence ID" value="RZS94332.1"/>
    <property type="molecule type" value="Genomic_DNA"/>
</dbReference>
<organism evidence="4 5">
    <name type="scientific">Cuneatibacter caecimuris</name>
    <dbReference type="NCBI Taxonomy" id="1796618"/>
    <lineage>
        <taxon>Bacteria</taxon>
        <taxon>Bacillati</taxon>
        <taxon>Bacillota</taxon>
        <taxon>Clostridia</taxon>
        <taxon>Lachnospirales</taxon>
        <taxon>Lachnospiraceae</taxon>
        <taxon>Cuneatibacter</taxon>
    </lineage>
</organism>
<keyword evidence="2" id="KW-0175">Coiled coil</keyword>
<evidence type="ECO:0000256" key="2">
    <source>
        <dbReference type="SAM" id="Coils"/>
    </source>
</evidence>
<dbReference type="GO" id="GO:0003700">
    <property type="term" value="F:DNA-binding transcription factor activity"/>
    <property type="evidence" value="ECO:0007669"/>
    <property type="project" value="InterPro"/>
</dbReference>
<reference evidence="4 5" key="1">
    <citation type="submission" date="2019-02" db="EMBL/GenBank/DDBJ databases">
        <title>Genomic Encyclopedia of Type Strains, Phase IV (KMG-IV): sequencing the most valuable type-strain genomes for metagenomic binning, comparative biology and taxonomic classification.</title>
        <authorList>
            <person name="Goeker M."/>
        </authorList>
    </citation>
    <scope>NUCLEOTIDE SEQUENCE [LARGE SCALE GENOMIC DNA]</scope>
    <source>
        <strain evidence="4 5">DSM 29486</strain>
    </source>
</reference>
<dbReference type="PROSITE" id="PS50937">
    <property type="entry name" value="HTH_MERR_2"/>
    <property type="match status" value="1"/>
</dbReference>
<dbReference type="GO" id="GO:0003677">
    <property type="term" value="F:DNA binding"/>
    <property type="evidence" value="ECO:0007669"/>
    <property type="project" value="UniProtKB-KW"/>
</dbReference>
<name>A0A4Q7P6J0_9FIRM</name>
<feature type="coiled-coil region" evidence="2">
    <location>
        <begin position="88"/>
        <end position="125"/>
    </location>
</feature>
<dbReference type="PRINTS" id="PR00040">
    <property type="entry name" value="HTHMERR"/>
</dbReference>
<dbReference type="InterPro" id="IPR047057">
    <property type="entry name" value="MerR_fam"/>
</dbReference>
<dbReference type="InterPro" id="IPR009061">
    <property type="entry name" value="DNA-bd_dom_put_sf"/>
</dbReference>
<keyword evidence="1 4" id="KW-0238">DNA-binding</keyword>
<gene>
    <name evidence="4" type="ORF">EV209_2172</name>
</gene>
<accession>A0A4Q7P6J0</accession>
<dbReference type="SUPFAM" id="SSF46955">
    <property type="entry name" value="Putative DNA-binding domain"/>
    <property type="match status" value="1"/>
</dbReference>
<dbReference type="Pfam" id="PF13411">
    <property type="entry name" value="MerR_1"/>
    <property type="match status" value="1"/>
</dbReference>
<dbReference type="PANTHER" id="PTHR30204:SF96">
    <property type="entry name" value="CHROMOSOME-ANCHORING PROTEIN RACA"/>
    <property type="match status" value="1"/>
</dbReference>
<evidence type="ECO:0000313" key="4">
    <source>
        <dbReference type="EMBL" id="RZS94332.1"/>
    </source>
</evidence>
<protein>
    <submittedName>
        <fullName evidence="4">DNA-binding transcriptional MerR regulator</fullName>
    </submittedName>
</protein>
<comment type="caution">
    <text evidence="4">The sequence shown here is derived from an EMBL/GenBank/DDBJ whole genome shotgun (WGS) entry which is preliminary data.</text>
</comment>
<dbReference type="PANTHER" id="PTHR30204">
    <property type="entry name" value="REDOX-CYCLING DRUG-SENSING TRANSCRIPTIONAL ACTIVATOR SOXR"/>
    <property type="match status" value="1"/>
</dbReference>